<evidence type="ECO:0000256" key="10">
    <source>
        <dbReference type="ARBA" id="ARBA00059995"/>
    </source>
</evidence>
<feature type="binding site" evidence="11">
    <location>
        <position position="87"/>
    </location>
    <ligand>
        <name>[4Fe-4S] cluster</name>
        <dbReference type="ChEBI" id="CHEBI:49883"/>
    </ligand>
</feature>
<dbReference type="EMBL" id="LS483470">
    <property type="protein sequence ID" value="SQI41913.1"/>
    <property type="molecule type" value="Genomic_DNA"/>
</dbReference>
<dbReference type="FunFam" id="2.40.50.140:FF:000097">
    <property type="entry name" value="23S rRNA (uracil(1939)-C(5))-methyltransferase RlmD"/>
    <property type="match status" value="1"/>
</dbReference>
<accession>A0A2X4UST5</accession>
<name>A0A2X4UST5_9GAMM</name>
<dbReference type="Proteomes" id="UP000249005">
    <property type="component" value="Chromosome 1"/>
</dbReference>
<dbReference type="InterPro" id="IPR030391">
    <property type="entry name" value="MeTrfase_TrmA_CS"/>
</dbReference>
<dbReference type="GO" id="GO:0003723">
    <property type="term" value="F:RNA binding"/>
    <property type="evidence" value="ECO:0007669"/>
    <property type="project" value="InterPro"/>
</dbReference>
<keyword evidence="7 11" id="KW-0408">Iron</keyword>
<dbReference type="NCBIfam" id="TIGR00479">
    <property type="entry name" value="rumA"/>
    <property type="match status" value="1"/>
</dbReference>
<dbReference type="FunFam" id="3.40.50.150:FF:000009">
    <property type="entry name" value="23S rRNA (Uracil(1939)-C(5))-methyltransferase RlmD"/>
    <property type="match status" value="1"/>
</dbReference>
<dbReference type="PROSITE" id="PS50926">
    <property type="entry name" value="TRAM"/>
    <property type="match status" value="1"/>
</dbReference>
<dbReference type="GO" id="GO:0051539">
    <property type="term" value="F:4 iron, 4 sulfur cluster binding"/>
    <property type="evidence" value="ECO:0007669"/>
    <property type="project" value="UniProtKB-KW"/>
</dbReference>
<keyword evidence="5 11" id="KW-0949">S-adenosyl-L-methionine</keyword>
<dbReference type="InterPro" id="IPR030390">
    <property type="entry name" value="MeTrfase_TrmA_AS"/>
</dbReference>
<feature type="binding site" evidence="11">
    <location>
        <position position="348"/>
    </location>
    <ligand>
        <name>S-adenosyl-L-methionine</name>
        <dbReference type="ChEBI" id="CHEBI:59789"/>
    </ligand>
</feature>
<proteinExistence type="inferred from homology"/>
<comment type="function">
    <text evidence="10 11">Catalyzes the formation of 5-methyl-uridine at position 1939 (m5U1939) in 23S rRNA.</text>
</comment>
<keyword evidence="1 11" id="KW-0004">4Fe-4S</keyword>
<dbReference type="InterPro" id="IPR029063">
    <property type="entry name" value="SAM-dependent_MTases_sf"/>
</dbReference>
<feature type="binding site" evidence="11">
    <location>
        <position position="81"/>
    </location>
    <ligand>
        <name>[4Fe-4S] cluster</name>
        <dbReference type="ChEBI" id="CHEBI:49883"/>
    </ligand>
</feature>
<dbReference type="GO" id="GO:0070475">
    <property type="term" value="P:rRNA base methylation"/>
    <property type="evidence" value="ECO:0007669"/>
    <property type="project" value="TreeGrafter"/>
</dbReference>
<dbReference type="InterPro" id="IPR010280">
    <property type="entry name" value="U5_MeTrfase_fam"/>
</dbReference>
<dbReference type="RefSeq" id="WP_111740870.1">
    <property type="nucleotide sequence ID" value="NZ_LR698987.1"/>
</dbReference>
<dbReference type="SUPFAM" id="SSF53335">
    <property type="entry name" value="S-adenosyl-L-methionine-dependent methyltransferases"/>
    <property type="match status" value="1"/>
</dbReference>
<feature type="domain" description="TRAM" evidence="14">
    <location>
        <begin position="10"/>
        <end position="68"/>
    </location>
</feature>
<evidence type="ECO:0000256" key="8">
    <source>
        <dbReference type="ARBA" id="ARBA00023014"/>
    </source>
</evidence>
<dbReference type="PANTHER" id="PTHR11061:SF49">
    <property type="entry name" value="23S RRNA (URACIL(1939)-C(5))-METHYLTRANSFERASE RLMD"/>
    <property type="match status" value="1"/>
</dbReference>
<dbReference type="PANTHER" id="PTHR11061">
    <property type="entry name" value="RNA M5U METHYLTRANSFERASE"/>
    <property type="match status" value="1"/>
</dbReference>
<comment type="similarity">
    <text evidence="11">Belongs to the class I-like SAM-binding methyltransferase superfamily. RNA M5U methyltransferase family. RlmD subfamily.</text>
</comment>
<feature type="binding site" evidence="11">
    <location>
        <position position="305"/>
    </location>
    <ligand>
        <name>S-adenosyl-L-methionine</name>
        <dbReference type="ChEBI" id="CHEBI:59789"/>
    </ligand>
</feature>
<evidence type="ECO:0000256" key="6">
    <source>
        <dbReference type="ARBA" id="ARBA00022723"/>
    </source>
</evidence>
<dbReference type="PROSITE" id="PS01231">
    <property type="entry name" value="TRMA_2"/>
    <property type="match status" value="1"/>
</dbReference>
<feature type="active site" description="Nucleophile" evidence="11 12">
    <location>
        <position position="395"/>
    </location>
</feature>
<evidence type="ECO:0000256" key="12">
    <source>
        <dbReference type="PROSITE-ProRule" id="PRU01024"/>
    </source>
</evidence>
<evidence type="ECO:0000256" key="7">
    <source>
        <dbReference type="ARBA" id="ARBA00023004"/>
    </source>
</evidence>
<gene>
    <name evidence="11 15" type="primary">rlmD</name>
    <name evidence="15" type="ORF">NCTC12151_02419</name>
</gene>
<feature type="binding site" evidence="11 12">
    <location>
        <position position="321"/>
    </location>
    <ligand>
        <name>S-adenosyl-L-methionine</name>
        <dbReference type="ChEBI" id="CHEBI:59789"/>
    </ligand>
</feature>
<keyword evidence="6 11" id="KW-0479">Metal-binding</keyword>
<dbReference type="Gene3D" id="2.40.50.1070">
    <property type="match status" value="1"/>
</dbReference>
<organism evidence="15 16">
    <name type="scientific">Leminorella richardii</name>
    <dbReference type="NCBI Taxonomy" id="158841"/>
    <lineage>
        <taxon>Bacteria</taxon>
        <taxon>Pseudomonadati</taxon>
        <taxon>Pseudomonadota</taxon>
        <taxon>Gammaproteobacteria</taxon>
        <taxon>Enterobacterales</taxon>
        <taxon>Budviciaceae</taxon>
        <taxon>Leminorella</taxon>
    </lineage>
</organism>
<evidence type="ECO:0000256" key="2">
    <source>
        <dbReference type="ARBA" id="ARBA00022552"/>
    </source>
</evidence>
<dbReference type="CDD" id="cd02440">
    <property type="entry name" value="AdoMet_MTases"/>
    <property type="match status" value="1"/>
</dbReference>
<dbReference type="SUPFAM" id="SSF50249">
    <property type="entry name" value="Nucleic acid-binding proteins"/>
    <property type="match status" value="1"/>
</dbReference>
<dbReference type="InterPro" id="IPR012340">
    <property type="entry name" value="NA-bd_OB-fold"/>
</dbReference>
<keyword evidence="8 11" id="KW-0411">Iron-sulfur</keyword>
<dbReference type="Gene3D" id="3.40.50.150">
    <property type="entry name" value="Vaccinia Virus protein VP39"/>
    <property type="match status" value="1"/>
</dbReference>
<evidence type="ECO:0000256" key="9">
    <source>
        <dbReference type="ARBA" id="ARBA00052756"/>
    </source>
</evidence>
<dbReference type="GO" id="GO:0070041">
    <property type="term" value="F:rRNA (uridine-C5-)-methyltransferase activity"/>
    <property type="evidence" value="ECO:0007669"/>
    <property type="project" value="UniProtKB-UniRule"/>
</dbReference>
<dbReference type="PROSITE" id="PS51687">
    <property type="entry name" value="SAM_MT_RNA_M5U"/>
    <property type="match status" value="1"/>
</dbReference>
<feature type="binding site" evidence="11 12">
    <location>
        <position position="300"/>
    </location>
    <ligand>
        <name>S-adenosyl-L-methionine</name>
        <dbReference type="ChEBI" id="CHEBI:59789"/>
    </ligand>
</feature>
<evidence type="ECO:0000256" key="3">
    <source>
        <dbReference type="ARBA" id="ARBA00022603"/>
    </source>
</evidence>
<protein>
    <recommendedName>
        <fullName evidence="11">23S rRNA (uracil(1939)-C(5))-methyltransferase RlmD</fullName>
        <ecNumber evidence="11">2.1.1.190</ecNumber>
    </recommendedName>
    <alternativeName>
        <fullName evidence="11">23S rRNA(m5U1939)-methyltransferase</fullName>
    </alternativeName>
</protein>
<dbReference type="EC" id="2.1.1.190" evidence="11"/>
<comment type="catalytic activity">
    <reaction evidence="9 11">
        <text>uridine(1939) in 23S rRNA + S-adenosyl-L-methionine = 5-methyluridine(1939) in 23S rRNA + S-adenosyl-L-homocysteine + H(+)</text>
        <dbReference type="Rhea" id="RHEA:42908"/>
        <dbReference type="Rhea" id="RHEA-COMP:10278"/>
        <dbReference type="Rhea" id="RHEA-COMP:10279"/>
        <dbReference type="ChEBI" id="CHEBI:15378"/>
        <dbReference type="ChEBI" id="CHEBI:57856"/>
        <dbReference type="ChEBI" id="CHEBI:59789"/>
        <dbReference type="ChEBI" id="CHEBI:65315"/>
        <dbReference type="ChEBI" id="CHEBI:74447"/>
        <dbReference type="EC" id="2.1.1.190"/>
    </reaction>
</comment>
<keyword evidence="16" id="KW-1185">Reference proteome</keyword>
<dbReference type="AlphaFoldDB" id="A0A2X4UST5"/>
<keyword evidence="2 11" id="KW-0698">rRNA processing</keyword>
<evidence type="ECO:0000256" key="13">
    <source>
        <dbReference type="PROSITE-ProRule" id="PRU10015"/>
    </source>
</evidence>
<keyword evidence="4 11" id="KW-0808">Transferase</keyword>
<keyword evidence="3 11" id="KW-0489">Methyltransferase</keyword>
<evidence type="ECO:0000256" key="11">
    <source>
        <dbReference type="HAMAP-Rule" id="MF_01010"/>
    </source>
</evidence>
<dbReference type="GO" id="GO:0005506">
    <property type="term" value="F:iron ion binding"/>
    <property type="evidence" value="ECO:0007669"/>
    <property type="project" value="UniProtKB-UniRule"/>
</dbReference>
<feature type="binding site" evidence="11">
    <location>
        <position position="168"/>
    </location>
    <ligand>
        <name>[4Fe-4S] cluster</name>
        <dbReference type="ChEBI" id="CHEBI:49883"/>
    </ligand>
</feature>
<feature type="active site" evidence="13">
    <location>
        <position position="395"/>
    </location>
</feature>
<evidence type="ECO:0000313" key="15">
    <source>
        <dbReference type="EMBL" id="SQI41913.1"/>
    </source>
</evidence>
<feature type="binding site" evidence="11 12">
    <location>
        <position position="369"/>
    </location>
    <ligand>
        <name>S-adenosyl-L-methionine</name>
        <dbReference type="ChEBI" id="CHEBI:59789"/>
    </ligand>
</feature>
<dbReference type="PROSITE" id="PS01230">
    <property type="entry name" value="TRMA_1"/>
    <property type="match status" value="1"/>
</dbReference>
<dbReference type="Pfam" id="PF01938">
    <property type="entry name" value="TRAM"/>
    <property type="match status" value="1"/>
</dbReference>
<evidence type="ECO:0000259" key="14">
    <source>
        <dbReference type="PROSITE" id="PS50926"/>
    </source>
</evidence>
<reference evidence="15 16" key="1">
    <citation type="submission" date="2018-06" db="EMBL/GenBank/DDBJ databases">
        <authorList>
            <consortium name="Pathogen Informatics"/>
            <person name="Doyle S."/>
        </authorList>
    </citation>
    <scope>NUCLEOTIDE SEQUENCE [LARGE SCALE GENOMIC DNA]</scope>
    <source>
        <strain evidence="15 16">NCTC12151</strain>
    </source>
</reference>
<feature type="binding site" evidence="11">
    <location>
        <position position="90"/>
    </location>
    <ligand>
        <name>[4Fe-4S] cluster</name>
        <dbReference type="ChEBI" id="CHEBI:49883"/>
    </ligand>
</feature>
<dbReference type="Gene3D" id="2.40.50.140">
    <property type="entry name" value="Nucleic acid-binding proteins"/>
    <property type="match status" value="1"/>
</dbReference>
<evidence type="ECO:0000313" key="16">
    <source>
        <dbReference type="Proteomes" id="UP000249005"/>
    </source>
</evidence>
<feature type="binding site" evidence="11 12">
    <location>
        <position position="271"/>
    </location>
    <ligand>
        <name>S-adenosyl-L-methionine</name>
        <dbReference type="ChEBI" id="CHEBI:59789"/>
    </ligand>
</feature>
<dbReference type="OrthoDB" id="9804590at2"/>
<evidence type="ECO:0000256" key="5">
    <source>
        <dbReference type="ARBA" id="ARBA00022691"/>
    </source>
</evidence>
<dbReference type="NCBIfam" id="NF009639">
    <property type="entry name" value="PRK13168.1"/>
    <property type="match status" value="1"/>
</dbReference>
<evidence type="ECO:0000256" key="4">
    <source>
        <dbReference type="ARBA" id="ARBA00022679"/>
    </source>
</evidence>
<sequence>MVQFYSPSRRKAIQQKLIVTPYELDTQGQGVARHEGKTIFVTDALPEERVEVRIYEDKRSYARAKTVRRLSSSDQRVVPPCLHYGVCGGCNQQHASSALQQKSKSHALSQLFLRETGLSVQQEEAIFASDYGYRRRARFGLQYSTKEKRLVMGFRQQMSNDVVNIAHCPVLEPELDALLEPLNQCLSSLGSVKKLGHAELVKADSGPLLVLRHLVPMSDGDRQRLMAFAEAFGVAVWLAGEGDVLERLTGLEPHYLLDGLTLGFNPRDFIQVNAGVNQRMVEQALAWLDLQPTDRVLDLFCGMGNFTLPIAKRAKEVVGVEGVDSLVARGQQNAKDNGLDNVTFLHHNLEEDVSKQSWARQGFDKVLLDPARAGAAEAMAQIVRLAPKRIVYVSCNPQTLVRDSKALLEGGYALGGLRILDMFPQTGHVESMALFVCQSNLSK</sequence>
<dbReference type="HAMAP" id="MF_01010">
    <property type="entry name" value="23SrRNA_methyltr_RlmD"/>
    <property type="match status" value="1"/>
</dbReference>
<dbReference type="Pfam" id="PF05958">
    <property type="entry name" value="tRNA_U5-meth_tr"/>
    <property type="match status" value="1"/>
</dbReference>
<evidence type="ECO:0000256" key="1">
    <source>
        <dbReference type="ARBA" id="ARBA00022485"/>
    </source>
</evidence>
<dbReference type="KEGG" id="lri:NCTC12151_02419"/>
<dbReference type="InterPro" id="IPR002792">
    <property type="entry name" value="TRAM_dom"/>
</dbReference>
<dbReference type="InterPro" id="IPR001566">
    <property type="entry name" value="23S_rRNA_MeTrfase_RlmD"/>
</dbReference>